<name>A0A371PJA3_9BACL</name>
<dbReference type="AlphaFoldDB" id="A0A371PJA3"/>
<comment type="caution">
    <text evidence="1">The sequence shown here is derived from an EMBL/GenBank/DDBJ whole genome shotgun (WGS) entry which is preliminary data.</text>
</comment>
<evidence type="ECO:0000313" key="2">
    <source>
        <dbReference type="Proteomes" id="UP000261905"/>
    </source>
</evidence>
<proteinExistence type="predicted"/>
<organism evidence="1 2">
    <name type="scientific">Paenibacillus paeoniae</name>
    <dbReference type="NCBI Taxonomy" id="2292705"/>
    <lineage>
        <taxon>Bacteria</taxon>
        <taxon>Bacillati</taxon>
        <taxon>Bacillota</taxon>
        <taxon>Bacilli</taxon>
        <taxon>Bacillales</taxon>
        <taxon>Paenibacillaceae</taxon>
        <taxon>Paenibacillus</taxon>
    </lineage>
</organism>
<keyword evidence="2" id="KW-1185">Reference proteome</keyword>
<sequence>MKIRYLVTGICIAIITILVLYKSDKGEEISPSVFKGSYSNYSANDFIKLITYSQNQDGGYPRLNEFDTKYDLYYLFHLILIQKQLGLELNHNEIANLYQYLRIGFLNNEYTRIYEYYYFAMIFESNIIVDSEVKDKLIDCISALRMSNGFYSYDSDEIKSFNDDESQYYLSTSMAMEAYKVLRYSAVDPNLNKWLEEKMKHLDKLDIKNSGHLLLLIKLSDLIEVNYDKKILEEKTDKLIYDLENGLTEESLVFLDPIIELAYKNNKIKELTFVYDFIVNLQDNQNGWFKNDSESNVNVLPTYIALKYFNYLNLEIPNMLSLNKKLNEYKIGDIPFYYQKGSSDLLSTYYVKKIIKETNSNELNDNTDYSQNVDFSRMPVVNKFFYFGQVNESVLEKHKELLLNLTIKDLDTSIEQNNFADLYYTLLNLESLRYEINGDDIEEIEKKIIENIDLKLNDNSHSYDLNDLIKSYYKSAIIDNLGLDIDISSDIDLLVEVIEMKNPLYTDLIDMNYELEVYLDIYELLRKLNITFNNSMLIQKITEATTFYGVIKSGTGKFAYISYKVTYVSLVNNLL</sequence>
<dbReference type="InterPro" id="IPR008930">
    <property type="entry name" value="Terpenoid_cyclase/PrenylTrfase"/>
</dbReference>
<reference evidence="1 2" key="1">
    <citation type="submission" date="2018-08" db="EMBL/GenBank/DDBJ databases">
        <title>Paenibacillus sp. M4BSY-1, whole genome shotgun sequence.</title>
        <authorList>
            <person name="Tuo L."/>
        </authorList>
    </citation>
    <scope>NUCLEOTIDE SEQUENCE [LARGE SCALE GENOMIC DNA]</scope>
    <source>
        <strain evidence="1 2">M4BSY-1</strain>
    </source>
</reference>
<dbReference type="SUPFAM" id="SSF48239">
    <property type="entry name" value="Terpenoid cyclases/Protein prenyltransferases"/>
    <property type="match status" value="1"/>
</dbReference>
<dbReference type="EMBL" id="QUBQ01000001">
    <property type="protein sequence ID" value="REK76254.1"/>
    <property type="molecule type" value="Genomic_DNA"/>
</dbReference>
<protein>
    <submittedName>
        <fullName evidence="1">Uncharacterized protein</fullName>
    </submittedName>
</protein>
<accession>A0A371PJA3</accession>
<dbReference type="Proteomes" id="UP000261905">
    <property type="component" value="Unassembled WGS sequence"/>
</dbReference>
<evidence type="ECO:0000313" key="1">
    <source>
        <dbReference type="EMBL" id="REK76254.1"/>
    </source>
</evidence>
<dbReference type="RefSeq" id="WP_116043064.1">
    <property type="nucleotide sequence ID" value="NZ_QUBQ01000001.1"/>
</dbReference>
<gene>
    <name evidence="1" type="ORF">DX130_04150</name>
</gene>